<feature type="transmembrane region" description="Helical" evidence="1">
    <location>
        <begin position="15"/>
        <end position="32"/>
    </location>
</feature>
<keyword evidence="1" id="KW-0812">Transmembrane</keyword>
<proteinExistence type="predicted"/>
<organism evidence="2 3">
    <name type="scientific">Bacillus cereus (strain VD014)</name>
    <dbReference type="NCBI Taxonomy" id="1053223"/>
    <lineage>
        <taxon>Bacteria</taxon>
        <taxon>Bacillati</taxon>
        <taxon>Bacillota</taxon>
        <taxon>Bacilli</taxon>
        <taxon>Bacillales</taxon>
        <taxon>Bacillaceae</taxon>
        <taxon>Bacillus</taxon>
        <taxon>Bacillus cereus group</taxon>
    </lineage>
</organism>
<name>A0A9W5NR14_BACC8</name>
<protein>
    <submittedName>
        <fullName evidence="2">Uncharacterized protein</fullName>
    </submittedName>
</protein>
<dbReference type="EMBL" id="AHER01000025">
    <property type="protein sequence ID" value="EJR23786.1"/>
    <property type="molecule type" value="Genomic_DNA"/>
</dbReference>
<accession>A0A9W5NR14</accession>
<dbReference type="AlphaFoldDB" id="A0A9W5NR14"/>
<comment type="caution">
    <text evidence="2">The sequence shown here is derived from an EMBL/GenBank/DDBJ whole genome shotgun (WGS) entry which is preliminary data.</text>
</comment>
<evidence type="ECO:0000256" key="1">
    <source>
        <dbReference type="SAM" id="Phobius"/>
    </source>
</evidence>
<gene>
    <name evidence="2" type="ORF">IIA_01878</name>
</gene>
<keyword evidence="1" id="KW-0472">Membrane</keyword>
<sequence>MMDGNPIDMRGKQSMIYWGAFTIVPCLIIKWLNSKKGNSLRVISYENL</sequence>
<evidence type="ECO:0000313" key="2">
    <source>
        <dbReference type="EMBL" id="EJR23786.1"/>
    </source>
</evidence>
<keyword evidence="1" id="KW-1133">Transmembrane helix</keyword>
<evidence type="ECO:0000313" key="3">
    <source>
        <dbReference type="Proteomes" id="UP000006607"/>
    </source>
</evidence>
<reference evidence="2" key="1">
    <citation type="submission" date="2012-04" db="EMBL/GenBank/DDBJ databases">
        <title>The Genome Sequence of Bacillus cereus VD014.</title>
        <authorList>
            <consortium name="The Broad Institute Genome Sequencing Platform"/>
            <consortium name="The Broad Institute Genome Sequencing Center for Infectious Disease"/>
            <person name="Feldgarden M."/>
            <person name="Van der Auwera G.A."/>
            <person name="Mahillon J."/>
            <person name="Duprez V."/>
            <person name="Timmery S."/>
            <person name="Mattelet C."/>
            <person name="Dierick K."/>
            <person name="Sun M."/>
            <person name="Yu Z."/>
            <person name="Zhu L."/>
            <person name="Hu X."/>
            <person name="Shank E.B."/>
            <person name="Swiecicka I."/>
            <person name="Hansen B.M."/>
            <person name="Andrup L."/>
            <person name="Young S.K."/>
            <person name="Zeng Q."/>
            <person name="Gargeya S."/>
            <person name="Fitzgerald M."/>
            <person name="Haas B."/>
            <person name="Abouelleil A."/>
            <person name="Alvarado L."/>
            <person name="Arachchi H.M."/>
            <person name="Berlin A."/>
            <person name="Chapman S.B."/>
            <person name="Goldberg J."/>
            <person name="Griggs A."/>
            <person name="Gujja S."/>
            <person name="Hansen M."/>
            <person name="Howarth C."/>
            <person name="Imamovic A."/>
            <person name="Larimer J."/>
            <person name="McCowen C."/>
            <person name="Montmayeur A."/>
            <person name="Murphy C."/>
            <person name="Neiman D."/>
            <person name="Pearson M."/>
            <person name="Priest M."/>
            <person name="Roberts A."/>
            <person name="Saif S."/>
            <person name="Shea T."/>
            <person name="Sisk P."/>
            <person name="Sykes S."/>
            <person name="Wortman J."/>
            <person name="Nusbaum C."/>
            <person name="Birren B."/>
        </authorList>
    </citation>
    <scope>NUCLEOTIDE SEQUENCE</scope>
    <source>
        <strain evidence="2">VD014</strain>
    </source>
</reference>
<dbReference type="Proteomes" id="UP000006607">
    <property type="component" value="Unassembled WGS sequence"/>
</dbReference>